<feature type="signal peptide" evidence="2">
    <location>
        <begin position="1"/>
        <end position="29"/>
    </location>
</feature>
<feature type="non-terminal residue" evidence="4">
    <location>
        <position position="332"/>
    </location>
</feature>
<dbReference type="PROSITE" id="PS50041">
    <property type="entry name" value="C_TYPE_LECTIN_2"/>
    <property type="match status" value="1"/>
</dbReference>
<dbReference type="SUPFAM" id="SSF56436">
    <property type="entry name" value="C-type lectin-like"/>
    <property type="match status" value="1"/>
</dbReference>
<keyword evidence="2" id="KW-0732">Signal</keyword>
<dbReference type="InterPro" id="IPR016186">
    <property type="entry name" value="C-type_lectin-like/link_sf"/>
</dbReference>
<protein>
    <recommendedName>
        <fullName evidence="3">C-type lectin domain-containing protein</fullName>
    </recommendedName>
</protein>
<gene>
    <name evidence="4" type="ORF">MNOR_LOCUS3267</name>
</gene>
<feature type="chain" id="PRO_5043629232" description="C-type lectin domain-containing protein" evidence="2">
    <location>
        <begin position="30"/>
        <end position="332"/>
    </location>
</feature>
<feature type="coiled-coil region" evidence="1">
    <location>
        <begin position="153"/>
        <end position="180"/>
    </location>
</feature>
<organism evidence="4 5">
    <name type="scientific">Meganyctiphanes norvegica</name>
    <name type="common">Northern krill</name>
    <name type="synonym">Thysanopoda norvegica</name>
    <dbReference type="NCBI Taxonomy" id="48144"/>
    <lineage>
        <taxon>Eukaryota</taxon>
        <taxon>Metazoa</taxon>
        <taxon>Ecdysozoa</taxon>
        <taxon>Arthropoda</taxon>
        <taxon>Crustacea</taxon>
        <taxon>Multicrustacea</taxon>
        <taxon>Malacostraca</taxon>
        <taxon>Eumalacostraca</taxon>
        <taxon>Eucarida</taxon>
        <taxon>Euphausiacea</taxon>
        <taxon>Euphausiidae</taxon>
        <taxon>Meganyctiphanes</taxon>
    </lineage>
</organism>
<dbReference type="EMBL" id="CAXKWB010001099">
    <property type="protein sequence ID" value="CAL4063304.1"/>
    <property type="molecule type" value="Genomic_DNA"/>
</dbReference>
<evidence type="ECO:0000259" key="3">
    <source>
        <dbReference type="PROSITE" id="PS50041"/>
    </source>
</evidence>
<keyword evidence="5" id="KW-1185">Reference proteome</keyword>
<comment type="caution">
    <text evidence="4">The sequence shown here is derived from an EMBL/GenBank/DDBJ whole genome shotgun (WGS) entry which is preliminary data.</text>
</comment>
<evidence type="ECO:0000313" key="4">
    <source>
        <dbReference type="EMBL" id="CAL4063304.1"/>
    </source>
</evidence>
<feature type="domain" description="C-type lectin" evidence="3">
    <location>
        <begin position="232"/>
        <end position="332"/>
    </location>
</feature>
<dbReference type="InterPro" id="IPR001304">
    <property type="entry name" value="C-type_lectin-like"/>
</dbReference>
<sequence length="332" mass="37495">MPIKMYQYSTWTWLLAFGVVIVGQRQTSSKLNQIDSILDFTSNDLYPINNDNASPGVVMENLHRGHESLLIKLHELTKALKEDELKLNNVFYKLGRHDTDLEGVTDNVKQLGKTSRKIEAKLNKHAFNVEHLRRFVEGMKDSKNEETKNQLVIAQLQNTVSRLEERLAETLARLGAVENTTDKLYKRQAPNYNGPLDHRPGELLYLQAAKPPTLTIISNRNEGLCDKAWEPVGHGCYWFGGEQLTFAEAVAACVKRNGHLLTLPPVGRDLDLVIDRLKQGGKYWTSATDAFSPDHWEFLLTAQPVLPTHWFVEPSQNPKAKQNCAAVSKDGL</sequence>
<dbReference type="CDD" id="cd00037">
    <property type="entry name" value="CLECT"/>
    <property type="match status" value="1"/>
</dbReference>
<dbReference type="AlphaFoldDB" id="A0AAV2PQ95"/>
<keyword evidence="1" id="KW-0175">Coiled coil</keyword>
<dbReference type="Proteomes" id="UP001497623">
    <property type="component" value="Unassembled WGS sequence"/>
</dbReference>
<reference evidence="4 5" key="1">
    <citation type="submission" date="2024-05" db="EMBL/GenBank/DDBJ databases">
        <authorList>
            <person name="Wallberg A."/>
        </authorList>
    </citation>
    <scope>NUCLEOTIDE SEQUENCE [LARGE SCALE GENOMIC DNA]</scope>
</reference>
<evidence type="ECO:0000256" key="1">
    <source>
        <dbReference type="SAM" id="Coils"/>
    </source>
</evidence>
<evidence type="ECO:0000256" key="2">
    <source>
        <dbReference type="SAM" id="SignalP"/>
    </source>
</evidence>
<evidence type="ECO:0000313" key="5">
    <source>
        <dbReference type="Proteomes" id="UP001497623"/>
    </source>
</evidence>
<proteinExistence type="predicted"/>
<dbReference type="Gene3D" id="3.10.100.10">
    <property type="entry name" value="Mannose-Binding Protein A, subunit A"/>
    <property type="match status" value="1"/>
</dbReference>
<name>A0AAV2PQ95_MEGNR</name>
<accession>A0AAV2PQ95</accession>
<dbReference type="InterPro" id="IPR016187">
    <property type="entry name" value="CTDL_fold"/>
</dbReference>